<evidence type="ECO:0000313" key="1">
    <source>
        <dbReference type="EMBL" id="KAK6738285.1"/>
    </source>
</evidence>
<dbReference type="Proteomes" id="UP001303046">
    <property type="component" value="Unassembled WGS sequence"/>
</dbReference>
<organism evidence="1 2">
    <name type="scientific">Necator americanus</name>
    <name type="common">Human hookworm</name>
    <dbReference type="NCBI Taxonomy" id="51031"/>
    <lineage>
        <taxon>Eukaryota</taxon>
        <taxon>Metazoa</taxon>
        <taxon>Ecdysozoa</taxon>
        <taxon>Nematoda</taxon>
        <taxon>Chromadorea</taxon>
        <taxon>Rhabditida</taxon>
        <taxon>Rhabditina</taxon>
        <taxon>Rhabditomorpha</taxon>
        <taxon>Strongyloidea</taxon>
        <taxon>Ancylostomatidae</taxon>
        <taxon>Bunostominae</taxon>
        <taxon>Necator</taxon>
    </lineage>
</organism>
<comment type="caution">
    <text evidence="1">The sequence shown here is derived from an EMBL/GenBank/DDBJ whole genome shotgun (WGS) entry which is preliminary data.</text>
</comment>
<proteinExistence type="predicted"/>
<name>A0ABR1CLH5_NECAM</name>
<accession>A0ABR1CLH5</accession>
<dbReference type="EMBL" id="JAVFWL010000002">
    <property type="protein sequence ID" value="KAK6738285.1"/>
    <property type="molecule type" value="Genomic_DNA"/>
</dbReference>
<evidence type="ECO:0000313" key="2">
    <source>
        <dbReference type="Proteomes" id="UP001303046"/>
    </source>
</evidence>
<protein>
    <submittedName>
        <fullName evidence="1">Uncharacterized protein</fullName>
    </submittedName>
</protein>
<gene>
    <name evidence="1" type="primary">Necator_chrII.g8208</name>
    <name evidence="1" type="ORF">RB195_020414</name>
</gene>
<keyword evidence="2" id="KW-1185">Reference proteome</keyword>
<sequence length="307" mass="34945">MEVLLQILPHASKRRSGGPGRRAAMVARLRLGRFNHATKQADDESLGKSVARYGDADVEVDDRCNAKRESIQRHYKCTDYLVYRVRTCLHQLNKKVHVPVVQKSAGKYRISCCTHRPEMSLTKLAIPAIFCLLSLLSTNEANQGAEELQDLPDCDDDDGAIRFYIRSPLFAAVDVGKRQYPSMKYDCGLEVLAYLVLEYGEEVPSNTSMTRYEGRAAERLVQRVLRSSSGSSWKKPSGQKRKFWTEVVKMNLGVDRQFRRGVMFLRIWNRDEWIDSVQTLAEDREGWAELCSRTAHLGEDAGNRVGR</sequence>
<reference evidence="1 2" key="1">
    <citation type="submission" date="2023-08" db="EMBL/GenBank/DDBJ databases">
        <title>A Necator americanus chromosomal reference genome.</title>
        <authorList>
            <person name="Ilik V."/>
            <person name="Petrzelkova K.J."/>
            <person name="Pardy F."/>
            <person name="Fuh T."/>
            <person name="Niatou-Singa F.S."/>
            <person name="Gouil Q."/>
            <person name="Baker L."/>
            <person name="Ritchie M.E."/>
            <person name="Jex A.R."/>
            <person name="Gazzola D."/>
            <person name="Li H."/>
            <person name="Toshio Fujiwara R."/>
            <person name="Zhan B."/>
            <person name="Aroian R.V."/>
            <person name="Pafco B."/>
            <person name="Schwarz E.M."/>
        </authorList>
    </citation>
    <scope>NUCLEOTIDE SEQUENCE [LARGE SCALE GENOMIC DNA]</scope>
    <source>
        <strain evidence="1 2">Aroian</strain>
        <tissue evidence="1">Whole animal</tissue>
    </source>
</reference>